<reference evidence="2 3" key="1">
    <citation type="submission" date="2024-02" db="EMBL/GenBank/DDBJ databases">
        <title>High-quality chromosome-scale genome assembly of Pensacola bahiagrass (Paspalum notatum Flugge var. saurae).</title>
        <authorList>
            <person name="Vega J.M."/>
            <person name="Podio M."/>
            <person name="Orjuela J."/>
            <person name="Siena L.A."/>
            <person name="Pessino S.C."/>
            <person name="Combes M.C."/>
            <person name="Mariac C."/>
            <person name="Albertini E."/>
            <person name="Pupilli F."/>
            <person name="Ortiz J.P.A."/>
            <person name="Leblanc O."/>
        </authorList>
    </citation>
    <scope>NUCLEOTIDE SEQUENCE [LARGE SCALE GENOMIC DNA]</scope>
    <source>
        <strain evidence="2">R1</strain>
        <tissue evidence="2">Leaf</tissue>
    </source>
</reference>
<dbReference type="EMBL" id="CP144745">
    <property type="protein sequence ID" value="WVZ52017.1"/>
    <property type="molecule type" value="Genomic_DNA"/>
</dbReference>
<sequence>MSSVPAVSSRILVDRLLPIPKRRRLTLIGTSGRAGEGRRQAGDGNPGEARPLGKHCVAGRGGAEAQPHGQAVRAARASGRPAASQAGCWGAARRIPDGWGCLAVPSWCLLVCCCLGAAWRFTDGITWLMDVARLGAPCMEKRKDIVGEPAYQSPQTTRFMIQDPVVVDIPRSTILGQIIAKIGGAIRMEGVANLDGGRRVAWLTVELPCGARGLPEVEAFQSIPCMTDFEAWENVSELELQHVGLALFE</sequence>
<evidence type="ECO:0000256" key="1">
    <source>
        <dbReference type="SAM" id="MobiDB-lite"/>
    </source>
</evidence>
<evidence type="ECO:0000313" key="3">
    <source>
        <dbReference type="Proteomes" id="UP001341281"/>
    </source>
</evidence>
<dbReference type="AlphaFoldDB" id="A0AAQ3PIN0"/>
<protein>
    <submittedName>
        <fullName evidence="2">Uncharacterized protein</fullName>
    </submittedName>
</protein>
<proteinExistence type="predicted"/>
<evidence type="ECO:0000313" key="2">
    <source>
        <dbReference type="EMBL" id="WVZ52017.1"/>
    </source>
</evidence>
<gene>
    <name evidence="2" type="ORF">U9M48_003112</name>
</gene>
<feature type="region of interest" description="Disordered" evidence="1">
    <location>
        <begin position="28"/>
        <end position="54"/>
    </location>
</feature>
<accession>A0AAQ3PIN0</accession>
<dbReference type="Proteomes" id="UP001341281">
    <property type="component" value="Chromosome 01"/>
</dbReference>
<organism evidence="2 3">
    <name type="scientific">Paspalum notatum var. saurae</name>
    <dbReference type="NCBI Taxonomy" id="547442"/>
    <lineage>
        <taxon>Eukaryota</taxon>
        <taxon>Viridiplantae</taxon>
        <taxon>Streptophyta</taxon>
        <taxon>Embryophyta</taxon>
        <taxon>Tracheophyta</taxon>
        <taxon>Spermatophyta</taxon>
        <taxon>Magnoliopsida</taxon>
        <taxon>Liliopsida</taxon>
        <taxon>Poales</taxon>
        <taxon>Poaceae</taxon>
        <taxon>PACMAD clade</taxon>
        <taxon>Panicoideae</taxon>
        <taxon>Andropogonodae</taxon>
        <taxon>Paspaleae</taxon>
        <taxon>Paspalinae</taxon>
        <taxon>Paspalum</taxon>
    </lineage>
</organism>
<keyword evidence="3" id="KW-1185">Reference proteome</keyword>
<name>A0AAQ3PIN0_PASNO</name>